<reference evidence="2" key="1">
    <citation type="submission" date="2020-05" db="EMBL/GenBank/DDBJ databases">
        <authorList>
            <person name="Chiriac C."/>
            <person name="Salcher M."/>
            <person name="Ghai R."/>
            <person name="Kavagutti S V."/>
        </authorList>
    </citation>
    <scope>NUCLEOTIDE SEQUENCE</scope>
</reference>
<accession>A0A6J7AUQ1</accession>
<dbReference type="PANTHER" id="PTHR33713">
    <property type="entry name" value="ANTITOXIN YAFN-RELATED"/>
    <property type="match status" value="1"/>
</dbReference>
<proteinExistence type="inferred from homology"/>
<protein>
    <submittedName>
        <fullName evidence="2">Unannotated protein</fullName>
    </submittedName>
</protein>
<gene>
    <name evidence="2" type="ORF">UFOPK3204_01891</name>
</gene>
<dbReference type="SUPFAM" id="SSF143120">
    <property type="entry name" value="YefM-like"/>
    <property type="match status" value="1"/>
</dbReference>
<dbReference type="InterPro" id="IPR006442">
    <property type="entry name" value="Antitoxin_Phd/YefM"/>
</dbReference>
<dbReference type="AlphaFoldDB" id="A0A6J7AUQ1"/>
<sequence length="78" mass="8679">MSEAREHLAEVIDSAQRTGEPVYLTRRGRAVAVVVDPVVFEKLVENAEDALDRAELAIARDEDDYVPWEQVKADLGLA</sequence>
<dbReference type="InterPro" id="IPR036165">
    <property type="entry name" value="YefM-like_sf"/>
</dbReference>
<dbReference type="EMBL" id="CAFABK010000167">
    <property type="protein sequence ID" value="CAB4836028.1"/>
    <property type="molecule type" value="Genomic_DNA"/>
</dbReference>
<dbReference type="PANTHER" id="PTHR33713:SF10">
    <property type="entry name" value="ANTITOXIN YAFN"/>
    <property type="match status" value="1"/>
</dbReference>
<name>A0A6J7AUQ1_9ZZZZ</name>
<evidence type="ECO:0000256" key="1">
    <source>
        <dbReference type="ARBA" id="ARBA00009981"/>
    </source>
</evidence>
<dbReference type="NCBIfam" id="TIGR01552">
    <property type="entry name" value="phd_fam"/>
    <property type="match status" value="1"/>
</dbReference>
<comment type="similarity">
    <text evidence="1">Belongs to the phD/YefM antitoxin family.</text>
</comment>
<dbReference type="InterPro" id="IPR051405">
    <property type="entry name" value="phD/YefM_antitoxin"/>
</dbReference>
<dbReference type="Gene3D" id="3.40.1620.10">
    <property type="entry name" value="YefM-like domain"/>
    <property type="match status" value="1"/>
</dbReference>
<organism evidence="2">
    <name type="scientific">freshwater metagenome</name>
    <dbReference type="NCBI Taxonomy" id="449393"/>
    <lineage>
        <taxon>unclassified sequences</taxon>
        <taxon>metagenomes</taxon>
        <taxon>ecological metagenomes</taxon>
    </lineage>
</organism>
<evidence type="ECO:0000313" key="2">
    <source>
        <dbReference type="EMBL" id="CAB4836028.1"/>
    </source>
</evidence>
<dbReference type="Pfam" id="PF02604">
    <property type="entry name" value="PhdYeFM_antitox"/>
    <property type="match status" value="1"/>
</dbReference>